<accession>A0AC34GBE6</accession>
<evidence type="ECO:0000313" key="1">
    <source>
        <dbReference type="Proteomes" id="UP000887579"/>
    </source>
</evidence>
<evidence type="ECO:0000313" key="2">
    <source>
        <dbReference type="WBParaSite" id="ES5_v2.g27009.t1"/>
    </source>
</evidence>
<protein>
    <submittedName>
        <fullName evidence="2">Uncharacterized protein</fullName>
    </submittedName>
</protein>
<name>A0AC34GBE6_9BILA</name>
<dbReference type="Proteomes" id="UP000887579">
    <property type="component" value="Unplaced"/>
</dbReference>
<reference evidence="2" key="1">
    <citation type="submission" date="2022-11" db="UniProtKB">
        <authorList>
            <consortium name="WormBaseParasite"/>
        </authorList>
    </citation>
    <scope>IDENTIFICATION</scope>
</reference>
<sequence length="50" mass="6070">TQKQFKILKNTAKLRLPESKDIEFKIQTRKKKKEREMSFYPSPQEREGET</sequence>
<dbReference type="WBParaSite" id="ES5_v2.g27009.t1">
    <property type="protein sequence ID" value="ES5_v2.g27009.t1"/>
    <property type="gene ID" value="ES5_v2.g27009"/>
</dbReference>
<organism evidence="1 2">
    <name type="scientific">Panagrolaimus sp. ES5</name>
    <dbReference type="NCBI Taxonomy" id="591445"/>
    <lineage>
        <taxon>Eukaryota</taxon>
        <taxon>Metazoa</taxon>
        <taxon>Ecdysozoa</taxon>
        <taxon>Nematoda</taxon>
        <taxon>Chromadorea</taxon>
        <taxon>Rhabditida</taxon>
        <taxon>Tylenchina</taxon>
        <taxon>Panagrolaimomorpha</taxon>
        <taxon>Panagrolaimoidea</taxon>
        <taxon>Panagrolaimidae</taxon>
        <taxon>Panagrolaimus</taxon>
    </lineage>
</organism>
<proteinExistence type="predicted"/>